<keyword evidence="1" id="KW-1133">Transmembrane helix</keyword>
<comment type="caution">
    <text evidence="2">The sequence shown here is derived from an EMBL/GenBank/DDBJ whole genome shotgun (WGS) entry which is preliminary data.</text>
</comment>
<evidence type="ECO:0000313" key="2">
    <source>
        <dbReference type="EMBL" id="GEL03232.1"/>
    </source>
</evidence>
<organism evidence="2 3">
    <name type="scientific">Swaminathania salitolerans</name>
    <dbReference type="NCBI Taxonomy" id="182838"/>
    <lineage>
        <taxon>Bacteria</taxon>
        <taxon>Pseudomonadati</taxon>
        <taxon>Pseudomonadota</taxon>
        <taxon>Alphaproteobacteria</taxon>
        <taxon>Acetobacterales</taxon>
        <taxon>Acetobacteraceae</taxon>
        <taxon>Swaminathania</taxon>
    </lineage>
</organism>
<dbReference type="AlphaFoldDB" id="A0A511BSZ8"/>
<feature type="transmembrane region" description="Helical" evidence="1">
    <location>
        <begin position="431"/>
        <end position="448"/>
    </location>
</feature>
<proteinExistence type="predicted"/>
<feature type="transmembrane region" description="Helical" evidence="1">
    <location>
        <begin position="371"/>
        <end position="391"/>
    </location>
</feature>
<keyword evidence="1" id="KW-0472">Membrane</keyword>
<feature type="transmembrane region" description="Helical" evidence="1">
    <location>
        <begin position="59"/>
        <end position="77"/>
    </location>
</feature>
<dbReference type="OrthoDB" id="8479544at2"/>
<feature type="transmembrane region" description="Helical" evidence="1">
    <location>
        <begin position="345"/>
        <end position="365"/>
    </location>
</feature>
<feature type="transmembrane region" description="Helical" evidence="1">
    <location>
        <begin position="21"/>
        <end position="39"/>
    </location>
</feature>
<dbReference type="Proteomes" id="UP000321405">
    <property type="component" value="Unassembled WGS sequence"/>
</dbReference>
<evidence type="ECO:0000256" key="1">
    <source>
        <dbReference type="SAM" id="Phobius"/>
    </source>
</evidence>
<feature type="transmembrane region" description="Helical" evidence="1">
    <location>
        <begin position="177"/>
        <end position="198"/>
    </location>
</feature>
<reference evidence="2 3" key="1">
    <citation type="submission" date="2019-07" db="EMBL/GenBank/DDBJ databases">
        <title>Whole genome shotgun sequence of Swaminathania salitolerans NBRC 104436.</title>
        <authorList>
            <person name="Hosoyama A."/>
            <person name="Uohara A."/>
            <person name="Ohji S."/>
            <person name="Ichikawa N."/>
        </authorList>
    </citation>
    <scope>NUCLEOTIDE SEQUENCE [LARGE SCALE GENOMIC DNA]</scope>
    <source>
        <strain evidence="2 3">NBRC 104436</strain>
    </source>
</reference>
<keyword evidence="1" id="KW-0812">Transmembrane</keyword>
<sequence length="466" mass="50826">MKDTVRALRLYASPVGLRENPQAAYFLLLGPLLLLLGVLPHKARIGPAMAGSASDPMGISLWILTLCLFGALNTQLWRQLRTPVFALQPRIVGAEFRAFGVLATVSFLCLLAILVRHGLTVPNALALLLLGLLVSAGPDRVGPRSARAPIRPVSYAVLNALALSVLFPPVFRTITTLPTPIACAIAVLSLGLSLGDYLGFRKWLSPERHTRNASIRPFLPASTPRIFLRLSRFDLRLPALRRPALPMPYLVDTVPGATAALFLMIGAIVLLASLPALLDSPHWETLLRKKDSTVMAVLQALILAEFVGMRWTQTRRDWPYLLTLGRWGSKRDFSRAIIGTHGWRAGQGCAIASVPVFCTLHFVLRCPFPEAIIKAIAAGCLLFGTSFLPCLRFFSDLLDRPVVAGLTAATGILLFCVSGFAFLLFVPGLSFWIAAPALLGLGVAWLLARLAPRFMARRDWPLEPQK</sequence>
<evidence type="ECO:0000313" key="3">
    <source>
        <dbReference type="Proteomes" id="UP000321405"/>
    </source>
</evidence>
<accession>A0A511BSZ8</accession>
<feature type="transmembrane region" description="Helical" evidence="1">
    <location>
        <begin position="249"/>
        <end position="274"/>
    </location>
</feature>
<keyword evidence="3" id="KW-1185">Reference proteome</keyword>
<dbReference type="RefSeq" id="WP_147094288.1">
    <property type="nucleotide sequence ID" value="NZ_BJVC01000006.1"/>
</dbReference>
<name>A0A511BSZ8_9PROT</name>
<feature type="transmembrane region" description="Helical" evidence="1">
    <location>
        <begin position="294"/>
        <end position="312"/>
    </location>
</feature>
<feature type="transmembrane region" description="Helical" evidence="1">
    <location>
        <begin position="403"/>
        <end position="425"/>
    </location>
</feature>
<feature type="transmembrane region" description="Helical" evidence="1">
    <location>
        <begin position="98"/>
        <end position="115"/>
    </location>
</feature>
<protein>
    <submittedName>
        <fullName evidence="2">Uncharacterized protein</fullName>
    </submittedName>
</protein>
<dbReference type="EMBL" id="BJVC01000006">
    <property type="protein sequence ID" value="GEL03232.1"/>
    <property type="molecule type" value="Genomic_DNA"/>
</dbReference>
<gene>
    <name evidence="2" type="ORF">SSA02_23950</name>
</gene>